<dbReference type="AlphaFoldDB" id="A0A8K0WQP2"/>
<sequence>MALIENIMVYKLQARREIKHSPTLRTGRVQFPSVSSLHCFSTPKVMLLRPILPQGRNSVYLHITDIGYAWSSLSDMCSKLQAF</sequence>
<evidence type="ECO:0000313" key="2">
    <source>
        <dbReference type="Proteomes" id="UP000813444"/>
    </source>
</evidence>
<dbReference type="Proteomes" id="UP000813444">
    <property type="component" value="Unassembled WGS sequence"/>
</dbReference>
<comment type="caution">
    <text evidence="1">The sequence shown here is derived from an EMBL/GenBank/DDBJ whole genome shotgun (WGS) entry which is preliminary data.</text>
</comment>
<proteinExistence type="predicted"/>
<reference evidence="1" key="1">
    <citation type="journal article" date="2021" name="Nat. Commun.">
        <title>Genetic determinants of endophytism in the Arabidopsis root mycobiome.</title>
        <authorList>
            <person name="Mesny F."/>
            <person name="Miyauchi S."/>
            <person name="Thiergart T."/>
            <person name="Pickel B."/>
            <person name="Atanasova L."/>
            <person name="Karlsson M."/>
            <person name="Huettel B."/>
            <person name="Barry K.W."/>
            <person name="Haridas S."/>
            <person name="Chen C."/>
            <person name="Bauer D."/>
            <person name="Andreopoulos W."/>
            <person name="Pangilinan J."/>
            <person name="LaButti K."/>
            <person name="Riley R."/>
            <person name="Lipzen A."/>
            <person name="Clum A."/>
            <person name="Drula E."/>
            <person name="Henrissat B."/>
            <person name="Kohler A."/>
            <person name="Grigoriev I.V."/>
            <person name="Martin F.M."/>
            <person name="Hacquard S."/>
        </authorList>
    </citation>
    <scope>NUCLEOTIDE SEQUENCE</scope>
    <source>
        <strain evidence="1">MPI-CAGE-CH-0235</strain>
    </source>
</reference>
<accession>A0A8K0WQP2</accession>
<evidence type="ECO:0000313" key="1">
    <source>
        <dbReference type="EMBL" id="KAH7318339.1"/>
    </source>
</evidence>
<dbReference type="EMBL" id="JAGPNK010000007">
    <property type="protein sequence ID" value="KAH7318339.1"/>
    <property type="molecule type" value="Genomic_DNA"/>
</dbReference>
<name>A0A8K0WQP2_9HYPO</name>
<organism evidence="1 2">
    <name type="scientific">Stachybotrys elegans</name>
    <dbReference type="NCBI Taxonomy" id="80388"/>
    <lineage>
        <taxon>Eukaryota</taxon>
        <taxon>Fungi</taxon>
        <taxon>Dikarya</taxon>
        <taxon>Ascomycota</taxon>
        <taxon>Pezizomycotina</taxon>
        <taxon>Sordariomycetes</taxon>
        <taxon>Hypocreomycetidae</taxon>
        <taxon>Hypocreales</taxon>
        <taxon>Stachybotryaceae</taxon>
        <taxon>Stachybotrys</taxon>
    </lineage>
</organism>
<gene>
    <name evidence="1" type="ORF">B0I35DRAFT_431867</name>
</gene>
<keyword evidence="2" id="KW-1185">Reference proteome</keyword>
<protein>
    <submittedName>
        <fullName evidence="1">Uncharacterized protein</fullName>
    </submittedName>
</protein>